<organism evidence="1 2">
    <name type="scientific">Austropuccinia psidii MF-1</name>
    <dbReference type="NCBI Taxonomy" id="1389203"/>
    <lineage>
        <taxon>Eukaryota</taxon>
        <taxon>Fungi</taxon>
        <taxon>Dikarya</taxon>
        <taxon>Basidiomycota</taxon>
        <taxon>Pucciniomycotina</taxon>
        <taxon>Pucciniomycetes</taxon>
        <taxon>Pucciniales</taxon>
        <taxon>Sphaerophragmiaceae</taxon>
        <taxon>Austropuccinia</taxon>
    </lineage>
</organism>
<comment type="caution">
    <text evidence="1">The sequence shown here is derived from an EMBL/GenBank/DDBJ whole genome shotgun (WGS) entry which is preliminary data.</text>
</comment>
<reference evidence="1" key="1">
    <citation type="submission" date="2021-03" db="EMBL/GenBank/DDBJ databases">
        <title>Draft genome sequence of rust myrtle Austropuccinia psidii MF-1, a brazilian biotype.</title>
        <authorList>
            <person name="Quecine M.C."/>
            <person name="Pachon D.M.R."/>
            <person name="Bonatelli M.L."/>
            <person name="Correr F.H."/>
            <person name="Franceschini L.M."/>
            <person name="Leite T.F."/>
            <person name="Margarido G.R.A."/>
            <person name="Almeida C.A."/>
            <person name="Ferrarezi J.A."/>
            <person name="Labate C.A."/>
        </authorList>
    </citation>
    <scope>NUCLEOTIDE SEQUENCE</scope>
    <source>
        <strain evidence="1">MF-1</strain>
    </source>
</reference>
<dbReference type="PANTHER" id="PTHR11439:SF467">
    <property type="entry name" value="INTEGRASE CATALYTIC DOMAIN-CONTAINING PROTEIN"/>
    <property type="match status" value="1"/>
</dbReference>
<accession>A0A9Q3DDG3</accession>
<dbReference type="EMBL" id="AVOT02016214">
    <property type="protein sequence ID" value="MBW0501224.1"/>
    <property type="molecule type" value="Genomic_DNA"/>
</dbReference>
<gene>
    <name evidence="1" type="ORF">O181_040939</name>
</gene>
<evidence type="ECO:0008006" key="3">
    <source>
        <dbReference type="Google" id="ProtNLM"/>
    </source>
</evidence>
<keyword evidence="2" id="KW-1185">Reference proteome</keyword>
<evidence type="ECO:0000313" key="1">
    <source>
        <dbReference type="EMBL" id="MBW0501224.1"/>
    </source>
</evidence>
<evidence type="ECO:0000313" key="2">
    <source>
        <dbReference type="Proteomes" id="UP000765509"/>
    </source>
</evidence>
<name>A0A9Q3DDG3_9BASI</name>
<dbReference type="AlphaFoldDB" id="A0A9Q3DDG3"/>
<dbReference type="Proteomes" id="UP000765509">
    <property type="component" value="Unassembled WGS sequence"/>
</dbReference>
<dbReference type="CDD" id="cd09272">
    <property type="entry name" value="RNase_HI_RT_Ty1"/>
    <property type="match status" value="1"/>
</dbReference>
<dbReference type="PANTHER" id="PTHR11439">
    <property type="entry name" value="GAG-POL-RELATED RETROTRANSPOSON"/>
    <property type="match status" value="1"/>
</dbReference>
<dbReference type="OrthoDB" id="3344688at2759"/>
<proteinExistence type="predicted"/>
<sequence length="258" mass="28653">MTQKHLTEGILEAYSRRLIQRNAPLPVLSVGGMTTTAKTLDPTPFRSVIGLLPYLVSGTRPDLAFGVNYLACHSIAPTTEHWELLDHVVGYLLKTRDWGLRLCPGNLSLNLWSDAGWGGNLERSQKGFIIKLGEAPILWASKRQSVVALSTCAAEYVGLSESTQHFVQAINQLTQLTGHFDKSIFCNNQAAVQVAINNKSRKRMRYLDHAFFFVNDTIRKHGIKVMWVKTVDIQADALTKRLSGPTIRHSLPFLGVSG</sequence>
<protein>
    <recommendedName>
        <fullName evidence="3">Reverse transcriptase Ty1/copia-type domain-containing protein</fullName>
    </recommendedName>
</protein>